<keyword evidence="2" id="KW-0479">Metal-binding</keyword>
<dbReference type="InterPro" id="IPR013342">
    <property type="entry name" value="Mandelate_racemase_C"/>
</dbReference>
<dbReference type="CDD" id="cd03316">
    <property type="entry name" value="MR_like"/>
    <property type="match status" value="1"/>
</dbReference>
<dbReference type="GO" id="GO:0016052">
    <property type="term" value="P:carbohydrate catabolic process"/>
    <property type="evidence" value="ECO:0007669"/>
    <property type="project" value="TreeGrafter"/>
</dbReference>
<sequence>MSRDSCRRAPERVVKITRVRTRQVDVPLPAPFYPAWAPGGVVTQIRLAYVRIDTDAGIYGVAGHEFFGAEEQCVRRVADYLVGEDPLRIEQHAGTLRYLWPYFGTAVWFVELALWDIVGKVAGLPVYRLLGSAHDTLPLYASTGQNRTPAQRADDARRLRDEGFRAIKLRVHNETLAEDVAQVAAVRRAVGDDMAIMVDANQTDVDDAPLPGPHWTYHRALSTARALAEYGVTWLEEPLPRHAYAALRRLHGASPVPIAGGEVNQGFAELQRLLLDGCYDILQPDVTLCEGLLRIRALAVMAQAAGVLVTPHTWGDPLGTVANLHLAASIANTTFFEYPHDPPAFPASAYQQTLKTPLVVEDGVVRLPQAPGLGVDLQDWVFE</sequence>
<reference evidence="5 6" key="1">
    <citation type="journal article" date="2019" name="Nat. Microbiol.">
        <title>Mediterranean grassland soil C-N compound turnover is dependent on rainfall and depth, and is mediated by genomically divergent microorganisms.</title>
        <authorList>
            <person name="Diamond S."/>
            <person name="Andeer P.F."/>
            <person name="Li Z."/>
            <person name="Crits-Christoph A."/>
            <person name="Burstein D."/>
            <person name="Anantharaman K."/>
            <person name="Lane K.R."/>
            <person name="Thomas B.C."/>
            <person name="Pan C."/>
            <person name="Northen T.R."/>
            <person name="Banfield J.F."/>
        </authorList>
    </citation>
    <scope>NUCLEOTIDE SEQUENCE [LARGE SCALE GENOMIC DNA]</scope>
    <source>
        <strain evidence="5">NP_7</strain>
    </source>
</reference>
<dbReference type="InterPro" id="IPR013341">
    <property type="entry name" value="Mandelate_racemase_N_dom"/>
</dbReference>
<gene>
    <name evidence="5" type="ORF">E6H04_10615</name>
</gene>
<dbReference type="SUPFAM" id="SSF54826">
    <property type="entry name" value="Enolase N-terminal domain-like"/>
    <property type="match status" value="1"/>
</dbReference>
<dbReference type="Pfam" id="PF13378">
    <property type="entry name" value="MR_MLE_C"/>
    <property type="match status" value="1"/>
</dbReference>
<evidence type="ECO:0000313" key="5">
    <source>
        <dbReference type="EMBL" id="TMI79412.1"/>
    </source>
</evidence>
<organism evidence="5 6">
    <name type="scientific">Candidatus Segetimicrobium genomatis</name>
    <dbReference type="NCBI Taxonomy" id="2569760"/>
    <lineage>
        <taxon>Bacteria</taxon>
        <taxon>Bacillati</taxon>
        <taxon>Candidatus Sysuimicrobiota</taxon>
        <taxon>Candidatus Sysuimicrobiia</taxon>
        <taxon>Candidatus Sysuimicrobiales</taxon>
        <taxon>Candidatus Segetimicrobiaceae</taxon>
        <taxon>Candidatus Segetimicrobium</taxon>
    </lineage>
</organism>
<dbReference type="Gene3D" id="3.20.20.120">
    <property type="entry name" value="Enolase-like C-terminal domain"/>
    <property type="match status" value="1"/>
</dbReference>
<dbReference type="PANTHER" id="PTHR13794:SF58">
    <property type="entry name" value="MITOCHONDRIAL ENOLASE SUPERFAMILY MEMBER 1"/>
    <property type="match status" value="1"/>
</dbReference>
<evidence type="ECO:0000313" key="6">
    <source>
        <dbReference type="Proteomes" id="UP000320048"/>
    </source>
</evidence>
<comment type="cofactor">
    <cofactor evidence="1">
        <name>Mg(2+)</name>
        <dbReference type="ChEBI" id="CHEBI:18420"/>
    </cofactor>
</comment>
<name>A0A537J7S0_9BACT</name>
<keyword evidence="3" id="KW-0460">Magnesium</keyword>
<dbReference type="InterPro" id="IPR029017">
    <property type="entry name" value="Enolase-like_N"/>
</dbReference>
<dbReference type="SUPFAM" id="SSF51604">
    <property type="entry name" value="Enolase C-terminal domain-like"/>
    <property type="match status" value="1"/>
</dbReference>
<dbReference type="EMBL" id="VBAO01000287">
    <property type="protein sequence ID" value="TMI79412.1"/>
    <property type="molecule type" value="Genomic_DNA"/>
</dbReference>
<evidence type="ECO:0000256" key="3">
    <source>
        <dbReference type="ARBA" id="ARBA00022842"/>
    </source>
</evidence>
<dbReference type="InterPro" id="IPR029065">
    <property type="entry name" value="Enolase_C-like"/>
</dbReference>
<dbReference type="InterPro" id="IPR036849">
    <property type="entry name" value="Enolase-like_C_sf"/>
</dbReference>
<evidence type="ECO:0000259" key="4">
    <source>
        <dbReference type="SMART" id="SM00922"/>
    </source>
</evidence>
<dbReference type="GO" id="GO:0016836">
    <property type="term" value="F:hydro-lyase activity"/>
    <property type="evidence" value="ECO:0007669"/>
    <property type="project" value="TreeGrafter"/>
</dbReference>
<comment type="caution">
    <text evidence="5">The sequence shown here is derived from an EMBL/GenBank/DDBJ whole genome shotgun (WGS) entry which is preliminary data.</text>
</comment>
<dbReference type="GO" id="GO:0000287">
    <property type="term" value="F:magnesium ion binding"/>
    <property type="evidence" value="ECO:0007669"/>
    <property type="project" value="TreeGrafter"/>
</dbReference>
<dbReference type="Gene3D" id="3.30.390.10">
    <property type="entry name" value="Enolase-like, N-terminal domain"/>
    <property type="match status" value="1"/>
</dbReference>
<evidence type="ECO:0000256" key="1">
    <source>
        <dbReference type="ARBA" id="ARBA00001946"/>
    </source>
</evidence>
<proteinExistence type="predicted"/>
<protein>
    <submittedName>
        <fullName evidence="5">Mandelate racemase/muconate lactonizing enzyme family protein</fullName>
    </submittedName>
</protein>
<dbReference type="Proteomes" id="UP000320048">
    <property type="component" value="Unassembled WGS sequence"/>
</dbReference>
<accession>A0A537J7S0</accession>
<feature type="domain" description="Mandelate racemase/muconate lactonizing enzyme C-terminal" evidence="4">
    <location>
        <begin position="149"/>
        <end position="257"/>
    </location>
</feature>
<dbReference type="SFLD" id="SFLDG00179">
    <property type="entry name" value="mandelate_racemase"/>
    <property type="match status" value="1"/>
</dbReference>
<evidence type="ECO:0000256" key="2">
    <source>
        <dbReference type="ARBA" id="ARBA00022723"/>
    </source>
</evidence>
<dbReference type="AlphaFoldDB" id="A0A537J7S0"/>
<dbReference type="Pfam" id="PF02746">
    <property type="entry name" value="MR_MLE_N"/>
    <property type="match status" value="1"/>
</dbReference>
<dbReference type="SFLD" id="SFLDS00001">
    <property type="entry name" value="Enolase"/>
    <property type="match status" value="1"/>
</dbReference>
<dbReference type="InterPro" id="IPR046945">
    <property type="entry name" value="RHMD-like"/>
</dbReference>
<dbReference type="SMART" id="SM00922">
    <property type="entry name" value="MR_MLE"/>
    <property type="match status" value="1"/>
</dbReference>
<dbReference type="PANTHER" id="PTHR13794">
    <property type="entry name" value="ENOLASE SUPERFAMILY, MANDELATE RACEMASE"/>
    <property type="match status" value="1"/>
</dbReference>